<keyword evidence="1" id="KW-0732">Signal</keyword>
<feature type="signal peptide" evidence="1">
    <location>
        <begin position="1"/>
        <end position="25"/>
    </location>
</feature>
<sequence>MRARIGLTVLAAVAGIVASAAPASAAPIDDCRGLRLVCIFADPNHGGAVVWTGIEWGSYNAPYRTRTTGTNVVNSTGDRVQIRSYTGGRGCYVPNGWDINLPSGINDNIGRIVIGSDTGGLPRC</sequence>
<dbReference type="EMBL" id="JAAMPJ010000012">
    <property type="protein sequence ID" value="NGY64209.1"/>
    <property type="molecule type" value="Genomic_DNA"/>
</dbReference>
<evidence type="ECO:0000256" key="1">
    <source>
        <dbReference type="SAM" id="SignalP"/>
    </source>
</evidence>
<dbReference type="RefSeq" id="WP_166053023.1">
    <property type="nucleotide sequence ID" value="NZ_JAAMPJ010000012.1"/>
</dbReference>
<name>A0A7C9RVX3_9PSEU</name>
<feature type="chain" id="PRO_5028929816" description="Peptidase inhibitor family I36" evidence="1">
    <location>
        <begin position="26"/>
        <end position="124"/>
    </location>
</feature>
<organism evidence="2 3">
    <name type="scientific">Lentzea alba</name>
    <dbReference type="NCBI Taxonomy" id="2714351"/>
    <lineage>
        <taxon>Bacteria</taxon>
        <taxon>Bacillati</taxon>
        <taxon>Actinomycetota</taxon>
        <taxon>Actinomycetes</taxon>
        <taxon>Pseudonocardiales</taxon>
        <taxon>Pseudonocardiaceae</taxon>
        <taxon>Lentzea</taxon>
    </lineage>
</organism>
<accession>A0A7C9RVX3</accession>
<reference evidence="2 3" key="1">
    <citation type="submission" date="2020-03" db="EMBL/GenBank/DDBJ databases">
        <title>Isolation and identification of active actinomycetes.</title>
        <authorList>
            <person name="Sun X."/>
        </authorList>
    </citation>
    <scope>NUCLEOTIDE SEQUENCE [LARGE SCALE GENOMIC DNA]</scope>
    <source>
        <strain evidence="2 3">NEAU-D13</strain>
    </source>
</reference>
<evidence type="ECO:0000313" key="3">
    <source>
        <dbReference type="Proteomes" id="UP000481360"/>
    </source>
</evidence>
<keyword evidence="3" id="KW-1185">Reference proteome</keyword>
<evidence type="ECO:0008006" key="4">
    <source>
        <dbReference type="Google" id="ProtNLM"/>
    </source>
</evidence>
<dbReference type="AlphaFoldDB" id="A0A7C9RVX3"/>
<comment type="caution">
    <text evidence="2">The sequence shown here is derived from an EMBL/GenBank/DDBJ whole genome shotgun (WGS) entry which is preliminary data.</text>
</comment>
<protein>
    <recommendedName>
        <fullName evidence="4">Peptidase inhibitor family I36</fullName>
    </recommendedName>
</protein>
<dbReference type="Proteomes" id="UP000481360">
    <property type="component" value="Unassembled WGS sequence"/>
</dbReference>
<gene>
    <name evidence="2" type="ORF">G7043_35385</name>
</gene>
<proteinExistence type="predicted"/>
<evidence type="ECO:0000313" key="2">
    <source>
        <dbReference type="EMBL" id="NGY64209.1"/>
    </source>
</evidence>